<dbReference type="Proteomes" id="UP001144313">
    <property type="component" value="Unassembled WGS sequence"/>
</dbReference>
<name>A0A9W6G9Y8_9ACTN</name>
<dbReference type="Pfam" id="PF21780">
    <property type="entry name" value="DUF6875"/>
    <property type="match status" value="1"/>
</dbReference>
<protein>
    <recommendedName>
        <fullName evidence="1">DUF6875 domain-containing protein</fullName>
    </recommendedName>
</protein>
<dbReference type="InterPro" id="IPR049240">
    <property type="entry name" value="DUF6875"/>
</dbReference>
<evidence type="ECO:0000313" key="3">
    <source>
        <dbReference type="Proteomes" id="UP001144313"/>
    </source>
</evidence>
<keyword evidence="3" id="KW-1185">Reference proteome</keyword>
<sequence length="186" mass="20696">MDPVALTRCRDGIGQSLASWARDYLCRPHADLGRPGPVCPYMPRAMRLESVYLALVTGPDATAPRLAARMHRYRRWMAAGPPDPDRALLVALPGLAAGDYEPVIEATQRRLKSDFVDEGLMIGEFHPGPPAAPGIRNPDFRPLYAPVPLLAVRRMVAADRPFLEDDPGHRAAYRTRFPESRRRCTT</sequence>
<comment type="caution">
    <text evidence="2">The sequence shown here is derived from an EMBL/GenBank/DDBJ whole genome shotgun (WGS) entry which is preliminary data.</text>
</comment>
<proteinExistence type="predicted"/>
<evidence type="ECO:0000313" key="2">
    <source>
        <dbReference type="EMBL" id="GLI44045.1"/>
    </source>
</evidence>
<gene>
    <name evidence="2" type="ORF">GALLR39Z86_38950</name>
</gene>
<feature type="domain" description="DUF6875" evidence="1">
    <location>
        <begin position="16"/>
        <end position="180"/>
    </location>
</feature>
<reference evidence="2" key="1">
    <citation type="submission" date="2022-12" db="EMBL/GenBank/DDBJ databases">
        <title>Reference genome sequencing for broad-spectrum identification of bacterial and archaeal isolates by mass spectrometry.</title>
        <authorList>
            <person name="Sekiguchi Y."/>
            <person name="Tourlousse D.M."/>
        </authorList>
    </citation>
    <scope>NUCLEOTIDE SEQUENCE</scope>
    <source>
        <strain evidence="2">LLR39Z86</strain>
    </source>
</reference>
<dbReference type="EMBL" id="BSDT01000001">
    <property type="protein sequence ID" value="GLI44045.1"/>
    <property type="molecule type" value="Genomic_DNA"/>
</dbReference>
<accession>A0A9W6G9Y8</accession>
<dbReference type="AlphaFoldDB" id="A0A9W6G9Y8"/>
<dbReference type="RefSeq" id="WP_270114742.1">
    <property type="nucleotide sequence ID" value="NZ_BAAAOL010000007.1"/>
</dbReference>
<organism evidence="2 3">
    <name type="scientific">Glycomyces algeriensis</name>
    <dbReference type="NCBI Taxonomy" id="256037"/>
    <lineage>
        <taxon>Bacteria</taxon>
        <taxon>Bacillati</taxon>
        <taxon>Actinomycetota</taxon>
        <taxon>Actinomycetes</taxon>
        <taxon>Glycomycetales</taxon>
        <taxon>Glycomycetaceae</taxon>
        <taxon>Glycomyces</taxon>
    </lineage>
</organism>
<evidence type="ECO:0000259" key="1">
    <source>
        <dbReference type="Pfam" id="PF21780"/>
    </source>
</evidence>